<keyword evidence="1" id="KW-0472">Membrane</keyword>
<dbReference type="InterPro" id="IPR014529">
    <property type="entry name" value="UCP026631"/>
</dbReference>
<feature type="transmembrane region" description="Helical" evidence="1">
    <location>
        <begin position="166"/>
        <end position="190"/>
    </location>
</feature>
<evidence type="ECO:0000313" key="3">
    <source>
        <dbReference type="EMBL" id="AFQ24840.1"/>
    </source>
</evidence>
<organism evidence="3 4">
    <name type="scientific">Bacillus thuringiensis HD-789</name>
    <dbReference type="NCBI Taxonomy" id="1217737"/>
    <lineage>
        <taxon>Bacteria</taxon>
        <taxon>Bacillati</taxon>
        <taxon>Bacillota</taxon>
        <taxon>Bacilli</taxon>
        <taxon>Bacillales</taxon>
        <taxon>Bacillaceae</taxon>
        <taxon>Bacillus</taxon>
        <taxon>Bacillus cereus group</taxon>
    </lineage>
</organism>
<name>A0A9W3JL43_BACTU</name>
<evidence type="ECO:0000256" key="1">
    <source>
        <dbReference type="SAM" id="Phobius"/>
    </source>
</evidence>
<accession>A0A9W3JL43</accession>
<proteinExistence type="predicted"/>
<keyword evidence="1" id="KW-1133">Transmembrane helix</keyword>
<dbReference type="PANTHER" id="PTHR34473">
    <property type="entry name" value="UPF0699 TRANSMEMBRANE PROTEIN YDBS"/>
    <property type="match status" value="1"/>
</dbReference>
<evidence type="ECO:0000313" key="4">
    <source>
        <dbReference type="Proteomes" id="UP000005257"/>
    </source>
</evidence>
<gene>
    <name evidence="3" type="ORF">BTF1_03085</name>
</gene>
<feature type="domain" description="YdbS-like PH" evidence="2">
    <location>
        <begin position="59"/>
        <end position="135"/>
    </location>
</feature>
<keyword evidence="1" id="KW-0812">Transmembrane</keyword>
<dbReference type="PANTHER" id="PTHR34473:SF2">
    <property type="entry name" value="UPF0699 TRANSMEMBRANE PROTEIN YDBT"/>
    <property type="match status" value="1"/>
</dbReference>
<feature type="transmembrane region" description="Helical" evidence="1">
    <location>
        <begin position="7"/>
        <end position="28"/>
    </location>
</feature>
<protein>
    <submittedName>
        <fullName evidence="3">Membrane-flanked domain-containing protein</fullName>
    </submittedName>
</protein>
<sequence>MYKRQHPITILLGIRVASLLPLIILVLFKPDEQVEPWYLFYLFLLVVLFIMAIFSAIKWYFKVYWIENNMLHVKHGVFVKKESYLNKERVQNISTSSNFIYQMLGLMKLNIEVAGGGNEPEVMLAGIKEDEAKHLISVLHKKETTVKEEIEEEESKTVYQLTAKEVLAAAITSGRFGLVFSGLVLLYTKFDFVLPEGFTSKVEAYVMGNGVYKLIVIALILMAISWIISTAGYVLKYANFKIGRKGEEIRIVQGLFEKKEFVLKLHRIQAITVKEGMLRQPFGYCAVEVEAIQSIGAASNEVMLHPFMKKKDVQHLLTYLELPYEIEAEIVHLPKTALRRYFIMGWLISIILTVLIASVSIYFKQYIALFVILPLFIVFSLLAYARYKSGGYELRENQLTVVYRNFSKYTGIMRRRHVQAVGYNQSYFQRKDELCTTLVAVAGRGYEVKHMRKKIRFVYIIGTKKKETPMCSGVSFLLLNGYL</sequence>
<dbReference type="Pfam" id="PF03703">
    <property type="entry name" value="bPH_2"/>
    <property type="match status" value="3"/>
</dbReference>
<dbReference type="KEGG" id="btn:BTF1_03085"/>
<dbReference type="AlphaFoldDB" id="A0A9W3JL43"/>
<dbReference type="PIRSF" id="PIRSF026631">
    <property type="entry name" value="UCP026631"/>
    <property type="match status" value="1"/>
</dbReference>
<dbReference type="InterPro" id="IPR005182">
    <property type="entry name" value="YdbS-like_PH"/>
</dbReference>
<feature type="transmembrane region" description="Helical" evidence="1">
    <location>
        <begin position="210"/>
        <end position="235"/>
    </location>
</feature>
<feature type="transmembrane region" description="Helical" evidence="1">
    <location>
        <begin position="367"/>
        <end position="385"/>
    </location>
</feature>
<feature type="transmembrane region" description="Helical" evidence="1">
    <location>
        <begin position="40"/>
        <end position="61"/>
    </location>
</feature>
<evidence type="ECO:0000259" key="2">
    <source>
        <dbReference type="Pfam" id="PF03703"/>
    </source>
</evidence>
<feature type="transmembrane region" description="Helical" evidence="1">
    <location>
        <begin position="341"/>
        <end position="361"/>
    </location>
</feature>
<dbReference type="EMBL" id="CP003763">
    <property type="protein sequence ID" value="AFQ24840.1"/>
    <property type="molecule type" value="Genomic_DNA"/>
</dbReference>
<reference evidence="3 4" key="1">
    <citation type="journal article" date="2013" name="Genome Announc.">
        <title>Complete Genome Sequence of Bacillus thuringiensis Serovar Israelensis Strain HD-789.</title>
        <authorList>
            <person name="Doggett N.A."/>
            <person name="Stubben C.J."/>
            <person name="Chertkov O."/>
            <person name="Bruce D.C."/>
            <person name="Detter J.C."/>
            <person name="Johnson S.L."/>
            <person name="Han C.S."/>
        </authorList>
    </citation>
    <scope>NUCLEOTIDE SEQUENCE [LARGE SCALE GENOMIC DNA]</scope>
    <source>
        <strain evidence="3 4">HD-789</strain>
    </source>
</reference>
<dbReference type="Proteomes" id="UP000005257">
    <property type="component" value="Chromosome"/>
</dbReference>
<feature type="domain" description="YdbS-like PH" evidence="2">
    <location>
        <begin position="237"/>
        <end position="320"/>
    </location>
</feature>
<feature type="domain" description="YdbS-like PH" evidence="2">
    <location>
        <begin position="389"/>
        <end position="453"/>
    </location>
</feature>